<dbReference type="Proteomes" id="UP001223420">
    <property type="component" value="Unassembled WGS sequence"/>
</dbReference>
<evidence type="ECO:0000313" key="3">
    <source>
        <dbReference type="EMBL" id="MDQ0546852.1"/>
    </source>
</evidence>
<keyword evidence="2" id="KW-0732">Signal</keyword>
<feature type="compositionally biased region" description="Basic and acidic residues" evidence="1">
    <location>
        <begin position="116"/>
        <end position="125"/>
    </location>
</feature>
<feature type="signal peptide" evidence="2">
    <location>
        <begin position="1"/>
        <end position="24"/>
    </location>
</feature>
<dbReference type="RefSeq" id="WP_128755007.1">
    <property type="nucleotide sequence ID" value="NZ_JARVWR010000020.1"/>
</dbReference>
<name>A0AAJ1WYT9_9HYPH</name>
<organism evidence="3 4">
    <name type="scientific">Methylobacterium brachiatum</name>
    <dbReference type="NCBI Taxonomy" id="269660"/>
    <lineage>
        <taxon>Bacteria</taxon>
        <taxon>Pseudomonadati</taxon>
        <taxon>Pseudomonadota</taxon>
        <taxon>Alphaproteobacteria</taxon>
        <taxon>Hyphomicrobiales</taxon>
        <taxon>Methylobacteriaceae</taxon>
        <taxon>Methylobacterium</taxon>
    </lineage>
</organism>
<evidence type="ECO:0000256" key="2">
    <source>
        <dbReference type="SAM" id="SignalP"/>
    </source>
</evidence>
<dbReference type="EMBL" id="JAUSWL010000018">
    <property type="protein sequence ID" value="MDQ0546852.1"/>
    <property type="molecule type" value="Genomic_DNA"/>
</dbReference>
<sequence>MHTIVVLLLAAAALLLAVEPGAVAGSRALASGIGHARPVMTPLAMAEIGTAQTDAVPCSHARAGRGSDHRPHLPCCSVPAPHTLSSEQEAVLVRDAQRVDPVRSAADPEVPAAHLRGIERPPKQG</sequence>
<reference evidence="3" key="1">
    <citation type="submission" date="2023-07" db="EMBL/GenBank/DDBJ databases">
        <title>Genomic Encyclopedia of Type Strains, Phase IV (KMG-IV): sequencing the most valuable type-strain genomes for metagenomic binning, comparative biology and taxonomic classification.</title>
        <authorList>
            <person name="Goeker M."/>
        </authorList>
    </citation>
    <scope>NUCLEOTIDE SEQUENCE</scope>
    <source>
        <strain evidence="3">DSM 19569</strain>
    </source>
</reference>
<comment type="caution">
    <text evidence="3">The sequence shown here is derived from an EMBL/GenBank/DDBJ whole genome shotgun (WGS) entry which is preliminary data.</text>
</comment>
<feature type="region of interest" description="Disordered" evidence="1">
    <location>
        <begin position="102"/>
        <end position="125"/>
    </location>
</feature>
<evidence type="ECO:0000313" key="4">
    <source>
        <dbReference type="Proteomes" id="UP001223420"/>
    </source>
</evidence>
<protein>
    <recommendedName>
        <fullName evidence="5">Secreted protein</fullName>
    </recommendedName>
</protein>
<proteinExistence type="predicted"/>
<gene>
    <name evidence="3" type="ORF">QO001_005804</name>
</gene>
<evidence type="ECO:0008006" key="5">
    <source>
        <dbReference type="Google" id="ProtNLM"/>
    </source>
</evidence>
<dbReference type="AlphaFoldDB" id="A0AAJ1WYT9"/>
<feature type="chain" id="PRO_5042575239" description="Secreted protein" evidence="2">
    <location>
        <begin position="25"/>
        <end position="125"/>
    </location>
</feature>
<accession>A0AAJ1WYT9</accession>
<evidence type="ECO:0000256" key="1">
    <source>
        <dbReference type="SAM" id="MobiDB-lite"/>
    </source>
</evidence>